<keyword evidence="4 5" id="KW-0472">Membrane</keyword>
<keyword evidence="7" id="KW-1185">Reference proteome</keyword>
<organism evidence="7 8">
    <name type="scientific">Limulus polyphemus</name>
    <name type="common">Atlantic horseshoe crab</name>
    <dbReference type="NCBI Taxonomy" id="6850"/>
    <lineage>
        <taxon>Eukaryota</taxon>
        <taxon>Metazoa</taxon>
        <taxon>Ecdysozoa</taxon>
        <taxon>Arthropoda</taxon>
        <taxon>Chelicerata</taxon>
        <taxon>Merostomata</taxon>
        <taxon>Xiphosura</taxon>
        <taxon>Limulidae</taxon>
        <taxon>Limulus</taxon>
    </lineage>
</organism>
<dbReference type="GeneID" id="111084147"/>
<evidence type="ECO:0000256" key="5">
    <source>
        <dbReference type="SAM" id="Phobius"/>
    </source>
</evidence>
<dbReference type="RefSeq" id="XP_022236639.1">
    <property type="nucleotide sequence ID" value="XM_022380931.1"/>
</dbReference>
<feature type="domain" description="EamA" evidence="6">
    <location>
        <begin position="114"/>
        <end position="243"/>
    </location>
</feature>
<name>A0ABM1RZ34_LIMPO</name>
<dbReference type="PANTHER" id="PTHR22911">
    <property type="entry name" value="ACYL-MALONYL CONDENSING ENZYME-RELATED"/>
    <property type="match status" value="1"/>
</dbReference>
<feature type="transmembrane region" description="Helical" evidence="5">
    <location>
        <begin position="78"/>
        <end position="101"/>
    </location>
</feature>
<proteinExistence type="predicted"/>
<evidence type="ECO:0000256" key="4">
    <source>
        <dbReference type="ARBA" id="ARBA00023136"/>
    </source>
</evidence>
<dbReference type="InterPro" id="IPR037185">
    <property type="entry name" value="EmrE-like"/>
</dbReference>
<dbReference type="InterPro" id="IPR000620">
    <property type="entry name" value="EamA_dom"/>
</dbReference>
<evidence type="ECO:0000256" key="2">
    <source>
        <dbReference type="ARBA" id="ARBA00022692"/>
    </source>
</evidence>
<gene>
    <name evidence="8" type="primary">LOC111084147</name>
</gene>
<feature type="transmembrane region" description="Helical" evidence="5">
    <location>
        <begin position="54"/>
        <end position="72"/>
    </location>
</feature>
<evidence type="ECO:0000313" key="8">
    <source>
        <dbReference type="RefSeq" id="XP_022236639.1"/>
    </source>
</evidence>
<dbReference type="SUPFAM" id="SSF103481">
    <property type="entry name" value="Multidrug resistance efflux transporter EmrE"/>
    <property type="match status" value="2"/>
</dbReference>
<feature type="domain" description="EamA" evidence="6">
    <location>
        <begin position="4"/>
        <end position="94"/>
    </location>
</feature>
<dbReference type="Gene3D" id="1.10.3730.20">
    <property type="match status" value="1"/>
</dbReference>
<dbReference type="Pfam" id="PF00892">
    <property type="entry name" value="EamA"/>
    <property type="match status" value="2"/>
</dbReference>
<feature type="transmembrane region" description="Helical" evidence="5">
    <location>
        <begin position="138"/>
        <end position="162"/>
    </location>
</feature>
<evidence type="ECO:0000259" key="6">
    <source>
        <dbReference type="Pfam" id="PF00892"/>
    </source>
</evidence>
<sequence length="256" mass="28212">MAAITCPLVIYNGQSFFSDSLNDFLVLVFRGIVSTGAAVLMYNSLNFLPLGDATCLFMTETILTTILAFIILREKVNFMDLLAIMLAMTGIILVGRPPFIFGSENNVNTSNQVIGSLMALGSSVFNALTYIITRKITYIHYSVVIFQYSVIQMIVLCIYVFSQGENILPDCGTTSYYVLAIGITSFLCQYFSTNALYVEDAGSFSLIRSFQIVLSYIYQVAILGEVVSLLSGLGALFLSSAVVIKACLKWYTEKPY</sequence>
<evidence type="ECO:0000256" key="3">
    <source>
        <dbReference type="ARBA" id="ARBA00022989"/>
    </source>
</evidence>
<dbReference type="Proteomes" id="UP000694941">
    <property type="component" value="Unplaced"/>
</dbReference>
<comment type="subcellular location">
    <subcellularLocation>
        <location evidence="1">Membrane</location>
        <topology evidence="1">Multi-pass membrane protein</topology>
    </subcellularLocation>
</comment>
<keyword evidence="2 5" id="KW-0812">Transmembrane</keyword>
<evidence type="ECO:0000313" key="7">
    <source>
        <dbReference type="Proteomes" id="UP000694941"/>
    </source>
</evidence>
<keyword evidence="3 5" id="KW-1133">Transmembrane helix</keyword>
<reference evidence="8" key="1">
    <citation type="submission" date="2025-08" db="UniProtKB">
        <authorList>
            <consortium name="RefSeq"/>
        </authorList>
    </citation>
    <scope>IDENTIFICATION</scope>
    <source>
        <tissue evidence="8">Muscle</tissue>
    </source>
</reference>
<protein>
    <submittedName>
        <fullName evidence="8">Solute carrier family 35 member G1-like</fullName>
    </submittedName>
</protein>
<feature type="transmembrane region" description="Helical" evidence="5">
    <location>
        <begin position="113"/>
        <end position="132"/>
    </location>
</feature>
<accession>A0ABM1RZ34</accession>
<feature type="transmembrane region" description="Helical" evidence="5">
    <location>
        <begin position="24"/>
        <end position="42"/>
    </location>
</feature>
<evidence type="ECO:0000256" key="1">
    <source>
        <dbReference type="ARBA" id="ARBA00004141"/>
    </source>
</evidence>
<feature type="transmembrane region" description="Helical" evidence="5">
    <location>
        <begin position="217"/>
        <end position="244"/>
    </location>
</feature>
<dbReference type="PANTHER" id="PTHR22911:SF6">
    <property type="entry name" value="SOLUTE CARRIER FAMILY 35 MEMBER G1"/>
    <property type="match status" value="1"/>
</dbReference>
<feature type="transmembrane region" description="Helical" evidence="5">
    <location>
        <begin position="174"/>
        <end position="197"/>
    </location>
</feature>